<proteinExistence type="inferred from homology"/>
<dbReference type="InterPro" id="IPR051448">
    <property type="entry name" value="CdaR-like_regulators"/>
</dbReference>
<dbReference type="AlphaFoldDB" id="A0A426DCZ6"/>
<feature type="domain" description="CdaR GGDEF-like" evidence="4">
    <location>
        <begin position="359"/>
        <end position="485"/>
    </location>
</feature>
<dbReference type="Gene3D" id="1.10.10.2840">
    <property type="entry name" value="PucR C-terminal helix-turn-helix domain"/>
    <property type="match status" value="1"/>
</dbReference>
<gene>
    <name evidence="5" type="ORF">EBB54_03530</name>
</gene>
<evidence type="ECO:0000259" key="3">
    <source>
        <dbReference type="Pfam" id="PF13556"/>
    </source>
</evidence>
<evidence type="ECO:0000259" key="4">
    <source>
        <dbReference type="Pfam" id="PF17853"/>
    </source>
</evidence>
<dbReference type="InterPro" id="IPR012914">
    <property type="entry name" value="PucR_dom"/>
</dbReference>
<evidence type="ECO:0000259" key="2">
    <source>
        <dbReference type="Pfam" id="PF07905"/>
    </source>
</evidence>
<dbReference type="PANTHER" id="PTHR33744">
    <property type="entry name" value="CARBOHYDRATE DIACID REGULATOR"/>
    <property type="match status" value="1"/>
</dbReference>
<reference evidence="5" key="1">
    <citation type="submission" date="2018-10" db="EMBL/GenBank/DDBJ databases">
        <title>Schaedlerella arabinophila gen. nov. sp. nov., isolated from the mouse intestinal tract and comparative analysis with the genome of the closely related altered Schaedler flora strain ASF502.</title>
        <authorList>
            <person name="Miyake S."/>
            <person name="Soh M."/>
            <person name="Seedorf H."/>
        </authorList>
    </citation>
    <scope>NUCLEOTIDE SEQUENCE [LARGE SCALE GENOMIC DNA]</scope>
    <source>
        <strain evidence="5">DSM 106076</strain>
    </source>
</reference>
<comment type="caution">
    <text evidence="5">The sequence shown here is derived from an EMBL/GenBank/DDBJ whole genome shotgun (WGS) entry which is preliminary data.</text>
</comment>
<feature type="domain" description="PucR C-terminal helix-turn-helix" evidence="3">
    <location>
        <begin position="536"/>
        <end position="593"/>
    </location>
</feature>
<evidence type="ECO:0000256" key="1">
    <source>
        <dbReference type="ARBA" id="ARBA00006754"/>
    </source>
</evidence>
<protein>
    <submittedName>
        <fullName evidence="5">PucR family transcriptional regulator</fullName>
    </submittedName>
</protein>
<comment type="similarity">
    <text evidence="1">Belongs to the CdaR family.</text>
</comment>
<name>A0A426DCZ6_9FIRM</name>
<evidence type="ECO:0000313" key="5">
    <source>
        <dbReference type="EMBL" id="RRK30555.1"/>
    </source>
</evidence>
<dbReference type="Pfam" id="PF17853">
    <property type="entry name" value="GGDEF_2"/>
    <property type="match status" value="1"/>
</dbReference>
<dbReference type="Pfam" id="PF13556">
    <property type="entry name" value="HTH_30"/>
    <property type="match status" value="1"/>
</dbReference>
<dbReference type="InterPro" id="IPR042070">
    <property type="entry name" value="PucR_C-HTH_sf"/>
</dbReference>
<organism evidence="5 6">
    <name type="scientific">Schaedlerella arabinosiphila</name>
    <dbReference type="NCBI Taxonomy" id="2044587"/>
    <lineage>
        <taxon>Bacteria</taxon>
        <taxon>Bacillati</taxon>
        <taxon>Bacillota</taxon>
        <taxon>Clostridia</taxon>
        <taxon>Lachnospirales</taxon>
        <taxon>Lachnospiraceae</taxon>
        <taxon>Schaedlerella</taxon>
    </lineage>
</organism>
<feature type="domain" description="Purine catabolism PurC-like" evidence="2">
    <location>
        <begin position="84"/>
        <end position="202"/>
    </location>
</feature>
<accession>A0A426DCZ6</accession>
<keyword evidence="6" id="KW-1185">Reference proteome</keyword>
<dbReference type="InterPro" id="IPR025736">
    <property type="entry name" value="PucR_C-HTH_dom"/>
</dbReference>
<evidence type="ECO:0000313" key="6">
    <source>
        <dbReference type="Proteomes" id="UP000274920"/>
    </source>
</evidence>
<dbReference type="EMBL" id="RHJS01000002">
    <property type="protein sequence ID" value="RRK30555.1"/>
    <property type="molecule type" value="Genomic_DNA"/>
</dbReference>
<dbReference type="PANTHER" id="PTHR33744:SF1">
    <property type="entry name" value="DNA-BINDING TRANSCRIPTIONAL ACTIVATOR ADER"/>
    <property type="match status" value="1"/>
</dbReference>
<dbReference type="Pfam" id="PF07905">
    <property type="entry name" value="PucR"/>
    <property type="match status" value="1"/>
</dbReference>
<sequence length="602" mass="68518">MESAYTISANPYNFYQNNANMISNLLISLLQNRLFLLYTKFNNKCSGMPETFFICSGYPAFHDSKGGRTMEGSVDHSFYPTVAELLELPAFEGHTLLAGYKGLDLRVLGINLSDTPDYYLWLSKNEIIVTACHAIHNDIQALDKFVLNVSDSGMSAIFIKPYPYLKKIPDIMITQADMLGIPLIELPKGVQFSSLTKAISDELLRRQTIRLEEALTANKMLTSTIIEGAALEDIVCMISALMNNSVMILDTINTRQAFHICPEDLDFFADLSAEKTSDFFAEKAQMYELKSGDHSFGYLYLYSSVFEVNPEPRILYQIQHVVPLEITREQQKQAFRKDDFTNYVFHLLSDQILDEQTELSRAAELGILAEEAHVIIRMRVSSQKSANSYVADIQHSLLFNNMRSYFEGYGFSIRTIKDTGEHIVLLSAPGENRNLSDLNRLCTLFSNSVANHYGTLNITAGCGRPHTGITGLAQSDREARIALRAAQNCKRSFTCFDELDVLRLICADNPNHEIDMFVQETLGRLIEYDRTKNAELLRTLECYLKNMGNLRQVSKDMYTHYNTITYRLKNIIEITNLNINHYEDRFRLELALSLYKDLGEKK</sequence>
<dbReference type="Proteomes" id="UP000274920">
    <property type="component" value="Unassembled WGS sequence"/>
</dbReference>
<dbReference type="InterPro" id="IPR041522">
    <property type="entry name" value="CdaR_GGDEF"/>
</dbReference>